<dbReference type="EMBL" id="HBUE01317151">
    <property type="protein sequence ID" value="CAG6586236.1"/>
    <property type="molecule type" value="Transcribed_RNA"/>
</dbReference>
<dbReference type="EMBL" id="HBUE01124723">
    <property type="protein sequence ID" value="CAG6494112.1"/>
    <property type="molecule type" value="Transcribed_RNA"/>
</dbReference>
<protein>
    <submittedName>
        <fullName evidence="1">(northern house mosquito) hypothetical protein</fullName>
    </submittedName>
</protein>
<sequence>MFNEWKLIRDLHQKYGHRFYHQRHLALRHHLLFALQMQCLPLLRHRFSLEIHIYHPKLCQFCKRCRLLCRDRNVTLSVSRNISMIHGIVLKQPNWKWFMRQITKRKLQCNVKGPGLGQDQETVRFFPSQYGTDQRSKVHHHPIVTARIKNAKKIMKCHKFNGKRRAIKFINPRN</sequence>
<dbReference type="AlphaFoldDB" id="A0A8D8MNL6"/>
<evidence type="ECO:0000313" key="1">
    <source>
        <dbReference type="EMBL" id="CAG6534325.1"/>
    </source>
</evidence>
<reference evidence="1" key="1">
    <citation type="submission" date="2021-05" db="EMBL/GenBank/DDBJ databases">
        <authorList>
            <person name="Alioto T."/>
            <person name="Alioto T."/>
            <person name="Gomez Garrido J."/>
        </authorList>
    </citation>
    <scope>NUCLEOTIDE SEQUENCE</scope>
</reference>
<name>A0A8D8MNL6_CULPI</name>
<accession>A0A8D8MNL6</accession>
<proteinExistence type="predicted"/>
<dbReference type="EMBL" id="HBUE01210736">
    <property type="protein sequence ID" value="CAG6534325.1"/>
    <property type="molecule type" value="Transcribed_RNA"/>
</dbReference>
<organism evidence="1">
    <name type="scientific">Culex pipiens</name>
    <name type="common">House mosquito</name>
    <dbReference type="NCBI Taxonomy" id="7175"/>
    <lineage>
        <taxon>Eukaryota</taxon>
        <taxon>Metazoa</taxon>
        <taxon>Ecdysozoa</taxon>
        <taxon>Arthropoda</taxon>
        <taxon>Hexapoda</taxon>
        <taxon>Insecta</taxon>
        <taxon>Pterygota</taxon>
        <taxon>Neoptera</taxon>
        <taxon>Endopterygota</taxon>
        <taxon>Diptera</taxon>
        <taxon>Nematocera</taxon>
        <taxon>Culicoidea</taxon>
        <taxon>Culicidae</taxon>
        <taxon>Culicinae</taxon>
        <taxon>Culicini</taxon>
        <taxon>Culex</taxon>
        <taxon>Culex</taxon>
    </lineage>
</organism>